<organism evidence="1 2">
    <name type="scientific">Riemerella anatipestifer</name>
    <name type="common">Moraxella anatipestifer</name>
    <dbReference type="NCBI Taxonomy" id="34085"/>
    <lineage>
        <taxon>Bacteria</taxon>
        <taxon>Pseudomonadati</taxon>
        <taxon>Bacteroidota</taxon>
        <taxon>Flavobacteriia</taxon>
        <taxon>Flavobacteriales</taxon>
        <taxon>Weeksellaceae</taxon>
        <taxon>Riemerella</taxon>
    </lineage>
</organism>
<evidence type="ECO:0000313" key="1">
    <source>
        <dbReference type="EMBL" id="AQY23291.1"/>
    </source>
</evidence>
<gene>
    <name evidence="1" type="ORF">AB406_2362</name>
</gene>
<dbReference type="Proteomes" id="UP000189883">
    <property type="component" value="Chromosome"/>
</dbReference>
<sequence length="293" mass="34502">MKYFLTFFFSLVFSFTFSQKFLIDEIPFELTAYNNIKVKSVLNKKDTVFLTFDTGSIDFYLTKEAIKKYLNPKGLKLTMKDISDNSFTIGNMEWNHQQIYPIETTGQGTDGMFGWNMFQNRILEIDYEKKLLKVYSKLPKISRKYQKFEMNIMKEHFSINLDIEENGQKYISQFLFDSGFQKAMMLDNDLLAKLKFPVNELDVLKTTILHNSNNDEIPLKTVKIKKLMLGKISLENVPAELNTYNKPAGYETNFLGSDVLKRFNIILDFQKNAVYLKPNKYFNEKYFDEKKKL</sequence>
<dbReference type="Gene3D" id="2.40.70.10">
    <property type="entry name" value="Acid Proteases"/>
    <property type="match status" value="1"/>
</dbReference>
<dbReference type="AlphaFoldDB" id="A0A1S7DW66"/>
<evidence type="ECO:0008006" key="3">
    <source>
        <dbReference type="Google" id="ProtNLM"/>
    </source>
</evidence>
<reference evidence="1 2" key="1">
    <citation type="submission" date="2015-06" db="EMBL/GenBank/DDBJ databases">
        <title>R. anatipestifer strain HXb2 is the most virulent strain so far, and the genome sequence would help us uncover the pathogenesis.</title>
        <authorList>
            <person name="Hu Q."/>
            <person name="Qi J."/>
            <person name="Bo H."/>
            <person name="Liu G."/>
            <person name="Tao M."/>
            <person name="Ding Y."/>
            <person name="Xue Y."/>
        </authorList>
    </citation>
    <scope>NUCLEOTIDE SEQUENCE [LARGE SCALE GENOMIC DNA]</scope>
    <source>
        <strain evidence="1 2">HXb2</strain>
    </source>
</reference>
<accession>A0A1S7DW66</accession>
<dbReference type="EMBL" id="CP011859">
    <property type="protein sequence ID" value="AQY23291.1"/>
    <property type="molecule type" value="Genomic_DNA"/>
</dbReference>
<protein>
    <recommendedName>
        <fullName evidence="3">Clan AA aspartic protease</fullName>
    </recommendedName>
</protein>
<proteinExistence type="predicted"/>
<dbReference type="Pfam" id="PF13650">
    <property type="entry name" value="Asp_protease_2"/>
    <property type="match status" value="1"/>
</dbReference>
<dbReference type="RefSeq" id="WP_079208460.1">
    <property type="nucleotide sequence ID" value="NZ_CP011859.1"/>
</dbReference>
<name>A0A1S7DW66_RIEAN</name>
<evidence type="ECO:0000313" key="2">
    <source>
        <dbReference type="Proteomes" id="UP000189883"/>
    </source>
</evidence>
<dbReference type="InterPro" id="IPR021109">
    <property type="entry name" value="Peptidase_aspartic_dom_sf"/>
</dbReference>